<keyword evidence="1" id="KW-0966">Cell projection</keyword>
<dbReference type="EMBL" id="PXYK01000040">
    <property type="protein sequence ID" value="PSJ51757.1"/>
    <property type="molecule type" value="Genomic_DNA"/>
</dbReference>
<comment type="caution">
    <text evidence="1">The sequence shown here is derived from an EMBL/GenBank/DDBJ whole genome shotgun (WGS) entry which is preliminary data.</text>
</comment>
<dbReference type="Gene3D" id="3.40.50.11190">
    <property type="match status" value="1"/>
</dbReference>
<gene>
    <name evidence="1" type="ORF">C7I84_27170</name>
</gene>
<sequence length="356" mass="38927">MVDGACVSGEPSVIFRCDVSPKIGIGHLMRSRTFAAELRRAGQRCVMVGPSVDYRSDVDAALFDAWIPVPEWESGESDAETFVSLARAHGARRAVIDDYRADETFQEVLRDAGLVWMQHFDSSKPYRFWADMIVHGSPSETAERWRPFLLNPDTEMLFGPAYAVLRSEFPPPHLRPNGRVVDRVLVSFGGGNDQGAVLLTLEALLGRTADTVRLAVMSGSRNPNNQAIQAWIDRNAGNRVTLHVEPKDIAGLFASCDLAVLGGGISIYEAASCGLPMLVMALADNQLRQCDAWEKLGAAVFLGPRAEVTTGLLADRALELIADRERRASMSAAGRDAVDGRGASRLAEHLLRERRK</sequence>
<accession>A0A2P7RNF5</accession>
<dbReference type="Gene3D" id="3.40.50.2000">
    <property type="entry name" value="Glycogen Phosphorylase B"/>
    <property type="match status" value="1"/>
</dbReference>
<proteinExistence type="predicted"/>
<dbReference type="Proteomes" id="UP000241229">
    <property type="component" value="Unassembled WGS sequence"/>
</dbReference>
<evidence type="ECO:0000313" key="2">
    <source>
        <dbReference type="Proteomes" id="UP000241229"/>
    </source>
</evidence>
<keyword evidence="2" id="KW-1185">Reference proteome</keyword>
<protein>
    <submittedName>
        <fullName evidence="1">Flagellin modification protein FlmD</fullName>
    </submittedName>
</protein>
<evidence type="ECO:0000313" key="1">
    <source>
        <dbReference type="EMBL" id="PSJ51757.1"/>
    </source>
</evidence>
<dbReference type="SUPFAM" id="SSF53756">
    <property type="entry name" value="UDP-Glycosyltransferase/glycogen phosphorylase"/>
    <property type="match status" value="1"/>
</dbReference>
<reference evidence="1 2" key="1">
    <citation type="submission" date="2018-03" db="EMBL/GenBank/DDBJ databases">
        <title>The draft genome of Mesorhizobium sp. 6GN-30.</title>
        <authorList>
            <person name="Liu L."/>
            <person name="Li L."/>
            <person name="Wang T."/>
            <person name="Zhang X."/>
            <person name="Liang L."/>
        </authorList>
    </citation>
    <scope>NUCLEOTIDE SEQUENCE [LARGE SCALE GENOMIC DNA]</scope>
    <source>
        <strain evidence="1 2">6GN30</strain>
    </source>
</reference>
<keyword evidence="1" id="KW-0282">Flagellum</keyword>
<organism evidence="1 2">
    <name type="scientific">Kumtagia ephedrae</name>
    <dbReference type="NCBI Taxonomy" id="2116701"/>
    <lineage>
        <taxon>Bacteria</taxon>
        <taxon>Pseudomonadati</taxon>
        <taxon>Pseudomonadota</taxon>
        <taxon>Alphaproteobacteria</taxon>
        <taxon>Hyphomicrobiales</taxon>
        <taxon>Phyllobacteriaceae</taxon>
        <taxon>Kumtagia</taxon>
    </lineage>
</organism>
<name>A0A2P7RNF5_9HYPH</name>
<dbReference type="AlphaFoldDB" id="A0A2P7RNF5"/>
<keyword evidence="1" id="KW-0969">Cilium</keyword>